<gene>
    <name evidence="1" type="ORF">QFZ22_003783</name>
</gene>
<protein>
    <submittedName>
        <fullName evidence="1">Uncharacterized protein</fullName>
    </submittedName>
</protein>
<accession>A0AAW8FD99</accession>
<evidence type="ECO:0000313" key="1">
    <source>
        <dbReference type="EMBL" id="MDQ0907798.1"/>
    </source>
</evidence>
<name>A0AAW8FD99_9ACTN</name>
<dbReference type="RefSeq" id="WP_306976637.1">
    <property type="nucleotide sequence ID" value="NZ_JAUSZV010000005.1"/>
</dbReference>
<dbReference type="EMBL" id="JAUSZV010000005">
    <property type="protein sequence ID" value="MDQ0907798.1"/>
    <property type="molecule type" value="Genomic_DNA"/>
</dbReference>
<organism evidence="1 2">
    <name type="scientific">Streptomyces canus</name>
    <dbReference type="NCBI Taxonomy" id="58343"/>
    <lineage>
        <taxon>Bacteria</taxon>
        <taxon>Bacillati</taxon>
        <taxon>Actinomycetota</taxon>
        <taxon>Actinomycetes</taxon>
        <taxon>Kitasatosporales</taxon>
        <taxon>Streptomycetaceae</taxon>
        <taxon>Streptomyces</taxon>
        <taxon>Streptomyces aurantiacus group</taxon>
    </lineage>
</organism>
<dbReference type="AlphaFoldDB" id="A0AAW8FD99"/>
<evidence type="ECO:0000313" key="2">
    <source>
        <dbReference type="Proteomes" id="UP001234216"/>
    </source>
</evidence>
<reference evidence="1" key="1">
    <citation type="submission" date="2023-07" db="EMBL/GenBank/DDBJ databases">
        <title>Comparative genomics of wheat-associated soil bacteria to identify genetic determinants of phenazine resistance.</title>
        <authorList>
            <person name="Mouncey N."/>
        </authorList>
    </citation>
    <scope>NUCLEOTIDE SEQUENCE</scope>
    <source>
        <strain evidence="1">V4I22</strain>
    </source>
</reference>
<comment type="caution">
    <text evidence="1">The sequence shown here is derived from an EMBL/GenBank/DDBJ whole genome shotgun (WGS) entry which is preliminary data.</text>
</comment>
<sequence>MSTVTITALNDHEADDELTVTVSVEYLASLISAKKELKALKAELANGYTITAENVSADELLSDYPELVDYAGMTDSQTLDTYGDLFDYDLYERDC</sequence>
<proteinExistence type="predicted"/>
<dbReference type="Proteomes" id="UP001234216">
    <property type="component" value="Unassembled WGS sequence"/>
</dbReference>